<proteinExistence type="predicted"/>
<feature type="region of interest" description="Disordered" evidence="1">
    <location>
        <begin position="1"/>
        <end position="54"/>
    </location>
</feature>
<dbReference type="AlphaFoldDB" id="A0A3S5AL33"/>
<dbReference type="EMBL" id="CAAALY010058472">
    <property type="protein sequence ID" value="VEL22805.1"/>
    <property type="molecule type" value="Genomic_DNA"/>
</dbReference>
<organism evidence="2 3">
    <name type="scientific">Protopolystoma xenopodis</name>
    <dbReference type="NCBI Taxonomy" id="117903"/>
    <lineage>
        <taxon>Eukaryota</taxon>
        <taxon>Metazoa</taxon>
        <taxon>Spiralia</taxon>
        <taxon>Lophotrochozoa</taxon>
        <taxon>Platyhelminthes</taxon>
        <taxon>Monogenea</taxon>
        <taxon>Polyopisthocotylea</taxon>
        <taxon>Polystomatidea</taxon>
        <taxon>Polystomatidae</taxon>
        <taxon>Protopolystoma</taxon>
    </lineage>
</organism>
<keyword evidence="3" id="KW-1185">Reference proteome</keyword>
<accession>A0A3S5AL33</accession>
<protein>
    <submittedName>
        <fullName evidence="2">Uncharacterized protein</fullName>
    </submittedName>
</protein>
<comment type="caution">
    <text evidence="2">The sequence shown here is derived from an EMBL/GenBank/DDBJ whole genome shotgun (WGS) entry which is preliminary data.</text>
</comment>
<evidence type="ECO:0000313" key="3">
    <source>
        <dbReference type="Proteomes" id="UP000784294"/>
    </source>
</evidence>
<reference evidence="2" key="1">
    <citation type="submission" date="2018-11" db="EMBL/GenBank/DDBJ databases">
        <authorList>
            <consortium name="Pathogen Informatics"/>
        </authorList>
    </citation>
    <scope>NUCLEOTIDE SEQUENCE</scope>
</reference>
<gene>
    <name evidence="2" type="ORF">PXEA_LOCUS16245</name>
</gene>
<feature type="compositionally biased region" description="Polar residues" evidence="1">
    <location>
        <begin position="37"/>
        <end position="46"/>
    </location>
</feature>
<sequence>MALNSHQSADGDHSLRARHLSGGGVSSSSGNEKVVFKSNTGQATTSRRMDEEEDPLLWPSLLVSSAESRAVFASSSSAYPSSLPSISVPKLLEFSTQNEATAVPEPTVSSCQSEVSPLAGSMRIRRTGRSHQVKFSQIGYSIVTV</sequence>
<evidence type="ECO:0000256" key="1">
    <source>
        <dbReference type="SAM" id="MobiDB-lite"/>
    </source>
</evidence>
<name>A0A3S5AL33_9PLAT</name>
<dbReference type="Proteomes" id="UP000784294">
    <property type="component" value="Unassembled WGS sequence"/>
</dbReference>
<evidence type="ECO:0000313" key="2">
    <source>
        <dbReference type="EMBL" id="VEL22805.1"/>
    </source>
</evidence>